<dbReference type="PANTHER" id="PTHR42989:SF1">
    <property type="entry name" value="FORMATE HYDROGENLYASE SUBUNIT 7-RELATED"/>
    <property type="match status" value="1"/>
</dbReference>
<keyword evidence="5" id="KW-0408">Iron</keyword>
<comment type="cofactor">
    <cofactor evidence="1">
        <name>[4Fe-4S] cluster</name>
        <dbReference type="ChEBI" id="CHEBI:49883"/>
    </cofactor>
</comment>
<sequence length="147" mass="16363">MELSKTFDEALWVFHLNSGSCNGCDIEIVAATTPRYDTERFGIKLVGSPRHADVLLFTGPVTKKMKDRVLRAYEQTPDPKVVMVVGNCGASTGVFYDSYAIEGPIDELLPDDAHILYVNGCPVRPENLINGVKEAWLYLEKLRGEDK</sequence>
<evidence type="ECO:0000256" key="5">
    <source>
        <dbReference type="ARBA" id="ARBA00023004"/>
    </source>
</evidence>
<keyword evidence="4" id="KW-0479">Metal-binding</keyword>
<protein>
    <submittedName>
        <fullName evidence="8">NADH ubiquinone oxidoreductase, 20 kDa subunit</fullName>
    </submittedName>
</protein>
<dbReference type="InterPro" id="IPR052375">
    <property type="entry name" value="Complex_I_20kDa-like"/>
</dbReference>
<dbReference type="GO" id="GO:0051539">
    <property type="term" value="F:4 iron, 4 sulfur cluster binding"/>
    <property type="evidence" value="ECO:0007669"/>
    <property type="project" value="UniProtKB-KW"/>
</dbReference>
<dbReference type="GO" id="GO:0046872">
    <property type="term" value="F:metal ion binding"/>
    <property type="evidence" value="ECO:0007669"/>
    <property type="project" value="UniProtKB-KW"/>
</dbReference>
<evidence type="ECO:0000259" key="7">
    <source>
        <dbReference type="Pfam" id="PF01058"/>
    </source>
</evidence>
<gene>
    <name evidence="8" type="ORF">FLSS-6_0038</name>
</gene>
<evidence type="ECO:0000256" key="1">
    <source>
        <dbReference type="ARBA" id="ARBA00001966"/>
    </source>
</evidence>
<dbReference type="EMBL" id="JX684078">
    <property type="protein sequence ID" value="AGF92983.1"/>
    <property type="molecule type" value="Genomic_DNA"/>
</dbReference>
<dbReference type="Gene3D" id="3.40.50.12280">
    <property type="match status" value="1"/>
</dbReference>
<name>M1QAL6_9ZZZZ</name>
<evidence type="ECO:0000313" key="8">
    <source>
        <dbReference type="EMBL" id="AGF92983.1"/>
    </source>
</evidence>
<feature type="domain" description="NADH:ubiquinone oxidoreductase-like 20kDa subunit" evidence="7">
    <location>
        <begin position="21"/>
        <end position="133"/>
    </location>
</feature>
<accession>M1QAL6</accession>
<comment type="similarity">
    <text evidence="2">Belongs to the complex I 20 kDa subunit family.</text>
</comment>
<evidence type="ECO:0000256" key="3">
    <source>
        <dbReference type="ARBA" id="ARBA00022485"/>
    </source>
</evidence>
<keyword evidence="8" id="KW-0830">Ubiquinone</keyword>
<dbReference type="InterPro" id="IPR006137">
    <property type="entry name" value="NADH_UbQ_OxRdtase-like_20kDa"/>
</dbReference>
<dbReference type="Pfam" id="PF01058">
    <property type="entry name" value="Oxidored_q6"/>
    <property type="match status" value="1"/>
</dbReference>
<evidence type="ECO:0000256" key="4">
    <source>
        <dbReference type="ARBA" id="ARBA00022723"/>
    </source>
</evidence>
<keyword evidence="6" id="KW-0411">Iron-sulfur</keyword>
<reference evidence="8" key="1">
    <citation type="journal article" date="2013" name="Syst. Appl. Microbiol.">
        <title>New insights into the archaeal diversity of a hypersaline microbial mat obtained by a metagenomic approach.</title>
        <authorList>
            <person name="Lopez-Lopez A."/>
            <person name="Richter M."/>
            <person name="Pena A."/>
            <person name="Tamames J."/>
            <person name="Rossello-Mora R."/>
        </authorList>
    </citation>
    <scope>NUCLEOTIDE SEQUENCE</scope>
</reference>
<proteinExistence type="inferred from homology"/>
<dbReference type="SUPFAM" id="SSF56770">
    <property type="entry name" value="HydA/Nqo6-like"/>
    <property type="match status" value="1"/>
</dbReference>
<evidence type="ECO:0000256" key="6">
    <source>
        <dbReference type="ARBA" id="ARBA00023014"/>
    </source>
</evidence>
<evidence type="ECO:0000256" key="2">
    <source>
        <dbReference type="ARBA" id="ARBA00009173"/>
    </source>
</evidence>
<dbReference type="PANTHER" id="PTHR42989">
    <property type="entry name" value="HYDROGENASE-4 COMPONENT I"/>
    <property type="match status" value="1"/>
</dbReference>
<organism evidence="8">
    <name type="scientific">uncultured organism</name>
    <dbReference type="NCBI Taxonomy" id="155900"/>
    <lineage>
        <taxon>unclassified sequences</taxon>
        <taxon>environmental samples</taxon>
    </lineage>
</organism>
<dbReference type="AlphaFoldDB" id="M1QAL6"/>
<keyword evidence="3" id="KW-0004">4Fe-4S</keyword>